<keyword evidence="5" id="KW-1185">Reference proteome</keyword>
<evidence type="ECO:0000259" key="3">
    <source>
        <dbReference type="Pfam" id="PF24092"/>
    </source>
</evidence>
<sequence length="393" mass="40159">MASALLLAGCGGGPQNADGSAAAESSSAAPKPSVVSPDQLDAGKYPTAPRPPLGNAGLPATGVVVDAQHMADYVVGPWDVDEAVIEPYLGGTFLLNSGKALEQLGPPQIAAAADQRGMVNGFASARQAPDKLVLVNAVMRFPDAEAAKAASADMNGAGTQQQIQGKAPTPTEIPDHPDALATTYPFTPHGSGKTWAAIRSFTPHGTYVLMQVAQSVDGVEAAAEAVASAIDQQRPAIDEFTPGAIDAMADVPLDPTGLLARTVPGGPDTPTTKNAVYSLRGALHFQSNPVGSKKLFTDNGVDAVAMADANVYQAKDEAAAASVADAFGVEVSTNGVEAADPVPALPDSRCLKFPAGFYCVAPAGRYAIEVQAKELPDAHQRVAAQYVMLTAHG</sequence>
<evidence type="ECO:0000313" key="4">
    <source>
        <dbReference type="EMBL" id="BBY50795.1"/>
    </source>
</evidence>
<name>A0A7I7S479_9MYCO</name>
<dbReference type="InterPro" id="IPR055797">
    <property type="entry name" value="DUF7373"/>
</dbReference>
<dbReference type="Proteomes" id="UP000467428">
    <property type="component" value="Chromosome"/>
</dbReference>
<organism evidence="4 5">
    <name type="scientific">Mycolicibacterium arabiense</name>
    <dbReference type="NCBI Taxonomy" id="1286181"/>
    <lineage>
        <taxon>Bacteria</taxon>
        <taxon>Bacillati</taxon>
        <taxon>Actinomycetota</taxon>
        <taxon>Actinomycetes</taxon>
        <taxon>Mycobacteriales</taxon>
        <taxon>Mycobacteriaceae</taxon>
        <taxon>Mycolicibacterium</taxon>
    </lineage>
</organism>
<proteinExistence type="predicted"/>
<evidence type="ECO:0000259" key="2">
    <source>
        <dbReference type="Pfam" id="PF24088"/>
    </source>
</evidence>
<dbReference type="EMBL" id="AP022593">
    <property type="protein sequence ID" value="BBY50795.1"/>
    <property type="molecule type" value="Genomic_DNA"/>
</dbReference>
<protein>
    <submittedName>
        <fullName evidence="4">Uncharacterized protein</fullName>
    </submittedName>
</protein>
<accession>A0A7I7S479</accession>
<feature type="domain" description="DUF7373" evidence="3">
    <location>
        <begin position="258"/>
        <end position="390"/>
    </location>
</feature>
<dbReference type="KEGG" id="marz:MARA_42630"/>
<evidence type="ECO:0000313" key="5">
    <source>
        <dbReference type="Proteomes" id="UP000467428"/>
    </source>
</evidence>
<evidence type="ECO:0000256" key="1">
    <source>
        <dbReference type="SAM" id="MobiDB-lite"/>
    </source>
</evidence>
<gene>
    <name evidence="4" type="ORF">MARA_42630</name>
</gene>
<feature type="compositionally biased region" description="Low complexity" evidence="1">
    <location>
        <begin position="20"/>
        <end position="37"/>
    </location>
</feature>
<feature type="region of interest" description="Disordered" evidence="1">
    <location>
        <begin position="14"/>
        <end position="56"/>
    </location>
</feature>
<feature type="domain" description="DUF7373" evidence="2">
    <location>
        <begin position="54"/>
        <end position="253"/>
    </location>
</feature>
<dbReference type="InterPro" id="IPR056463">
    <property type="entry name" value="DUF7373_C"/>
</dbReference>
<geneLocation type="plasmid" evidence="5">
    <name>pjcm18538 dna</name>
</geneLocation>
<dbReference type="AlphaFoldDB" id="A0A7I7S479"/>
<dbReference type="Pfam" id="PF24092">
    <property type="entry name" value="DUF7373_C"/>
    <property type="match status" value="1"/>
</dbReference>
<feature type="region of interest" description="Disordered" evidence="1">
    <location>
        <begin position="150"/>
        <end position="185"/>
    </location>
</feature>
<reference evidence="4 5" key="1">
    <citation type="journal article" date="2019" name="Emerg. Microbes Infect.">
        <title>Comprehensive subspecies identification of 175 nontuberculous mycobacteria species based on 7547 genomic profiles.</title>
        <authorList>
            <person name="Matsumoto Y."/>
            <person name="Kinjo T."/>
            <person name="Motooka D."/>
            <person name="Nabeya D."/>
            <person name="Jung N."/>
            <person name="Uechi K."/>
            <person name="Horii T."/>
            <person name="Iida T."/>
            <person name="Fujita J."/>
            <person name="Nakamura S."/>
        </authorList>
    </citation>
    <scope>NUCLEOTIDE SEQUENCE [LARGE SCALE GENOMIC DNA]</scope>
    <source>
        <strain evidence="4 5">JCM 18538</strain>
    </source>
</reference>
<dbReference type="Pfam" id="PF24088">
    <property type="entry name" value="DUF7373"/>
    <property type="match status" value="1"/>
</dbReference>